<keyword evidence="1" id="KW-0694">RNA-binding</keyword>
<name>A0A384JXR5_BOTFB</name>
<reference evidence="4 5" key="3">
    <citation type="journal article" date="2017" name="Mol. Plant Pathol.">
        <title>A gapless genome sequence of the fungus Botrytis cinerea.</title>
        <authorList>
            <person name="Van Kan J.A."/>
            <person name="Stassen J.H."/>
            <person name="Mosbach A."/>
            <person name="Van Der Lee T.A."/>
            <person name="Faino L."/>
            <person name="Farmer A.D."/>
            <person name="Papasotiriou D.G."/>
            <person name="Zhou S."/>
            <person name="Seidl M.F."/>
            <person name="Cottam E."/>
            <person name="Edel D."/>
            <person name="Hahn M."/>
            <person name="Schwartz D.C."/>
            <person name="Dietrich R.A."/>
            <person name="Widdison S."/>
            <person name="Scalliet G."/>
        </authorList>
    </citation>
    <scope>NUCLEOTIDE SEQUENCE [LARGE SCALE GENOMIC DNA]</scope>
    <source>
        <strain evidence="4 5">B05.10</strain>
    </source>
</reference>
<dbReference type="PANTHER" id="PTHR23140:SF0">
    <property type="entry name" value="U2 SNRNP-ASSOCIATED SURP MOTIF-CONTAINING PROTEIN"/>
    <property type="match status" value="1"/>
</dbReference>
<evidence type="ECO:0000313" key="4">
    <source>
        <dbReference type="EMBL" id="ATZ55144.1"/>
    </source>
</evidence>
<feature type="region of interest" description="Disordered" evidence="2">
    <location>
        <begin position="533"/>
        <end position="562"/>
    </location>
</feature>
<reference evidence="4 5" key="1">
    <citation type="journal article" date="2011" name="PLoS Genet.">
        <title>Genomic analysis of the necrotrophic fungal pathogens Sclerotinia sclerotiorum and Botrytis cinerea.</title>
        <authorList>
            <person name="Amselem J."/>
            <person name="Cuomo C.A."/>
            <person name="van Kan J.A."/>
            <person name="Viaud M."/>
            <person name="Benito E.P."/>
            <person name="Couloux A."/>
            <person name="Coutinho P.M."/>
            <person name="de Vries R.P."/>
            <person name="Dyer P.S."/>
            <person name="Fillinger S."/>
            <person name="Fournier E."/>
            <person name="Gout L."/>
            <person name="Hahn M."/>
            <person name="Kohn L."/>
            <person name="Lapalu N."/>
            <person name="Plummer K.M."/>
            <person name="Pradier J.M."/>
            <person name="Quevillon E."/>
            <person name="Sharon A."/>
            <person name="Simon A."/>
            <person name="ten Have A."/>
            <person name="Tudzynski B."/>
            <person name="Tudzynski P."/>
            <person name="Wincker P."/>
            <person name="Andrew M."/>
            <person name="Anthouard V."/>
            <person name="Beever R.E."/>
            <person name="Beffa R."/>
            <person name="Benoit I."/>
            <person name="Bouzid O."/>
            <person name="Brault B."/>
            <person name="Chen Z."/>
            <person name="Choquer M."/>
            <person name="Collemare J."/>
            <person name="Cotton P."/>
            <person name="Danchin E.G."/>
            <person name="Da Silva C."/>
            <person name="Gautier A."/>
            <person name="Giraud C."/>
            <person name="Giraud T."/>
            <person name="Gonzalez C."/>
            <person name="Grossetete S."/>
            <person name="Guldener U."/>
            <person name="Henrissat B."/>
            <person name="Howlett B.J."/>
            <person name="Kodira C."/>
            <person name="Kretschmer M."/>
            <person name="Lappartient A."/>
            <person name="Leroch M."/>
            <person name="Levis C."/>
            <person name="Mauceli E."/>
            <person name="Neuveglise C."/>
            <person name="Oeser B."/>
            <person name="Pearson M."/>
            <person name="Poulain J."/>
            <person name="Poussereau N."/>
            <person name="Quesneville H."/>
            <person name="Rascle C."/>
            <person name="Schumacher J."/>
            <person name="Segurens B."/>
            <person name="Sexton A."/>
            <person name="Silva E."/>
            <person name="Sirven C."/>
            <person name="Soanes D.M."/>
            <person name="Talbot N.J."/>
            <person name="Templeton M."/>
            <person name="Yandava C."/>
            <person name="Yarden O."/>
            <person name="Zeng Q."/>
            <person name="Rollins J.A."/>
            <person name="Lebrun M.H."/>
            <person name="Dickman M."/>
        </authorList>
    </citation>
    <scope>NUCLEOTIDE SEQUENCE [LARGE SCALE GENOMIC DNA]</scope>
    <source>
        <strain evidence="4 5">B05.10</strain>
    </source>
</reference>
<sequence length="793" mass="87197">MTSKKIIEFPDVSNKLQAPSKKSLFERQKADAEAKRLREEAETKAVYDDFVKSFDDEDDAPAAGTDGMGGMGGMGGNRHFGRGGFSSGMGRGGFAPRGGPGMGSGPGSLGPLPGNMSSNALPKKRTFEGFAQSSSRRDDRGPFAFDDYSHDGPASKALKTFDHDEDSMGTSRDEERAVAKPTLRLASLPPGTSPAVIKALLPTNLTVDAVRIIPPSGPTSFTERKSMSAIVTLAKDTPANDIDTTVNSLQNKYLGFGYYLNLHRHLSSAAISNSTQISNIGSAAASQPFGAKPVNPPAARGGFSGMSHRGGFAPPTSYNNTPQLSRSTLFVPVQTPQDIKELKLIHKTIESLLTHGPEFEALLMSRASVQREEKWAWLWDSRSTGGVWYRWRLWEVLTGSQSKRGQGKYLPLFEGSSAWKQPDQPLAYEYTTRLDEFVSDSEYNSSDEDDSGDEGARRPPIDPNTLNEDGKAYLNPLEKAKLTHLLSRLPTSTGKLRKGDVARVTAFAISHAGRGADEVVSAIVSNVEKPFAYTSANPDRKKDKERDNSGDEKDDNAEEEDTSSASLIGLYIVSDILSSSSTSGVRHAWRYRQLFEQEMRRKKTFEGLGRMERKMKWGRLRAEKWKRSVGNVLGLWEGWCVFPQESQDEFGKVFREPPLSAEELKELEEKGKEEKNKEKSKWKAVEVAPEEKVKEETDEGDLDGEPMVEDDEDVDGVPMEEEDVDGEPMADSDDGGDLDGEPMQVQEDEVETYEPPPAVETAPDPTVKVEESAPPRRARPRAVDMFADSDDED</sequence>
<dbReference type="OMA" id="VWYRWKL"/>
<keyword evidence="5" id="KW-1185">Reference proteome</keyword>
<feature type="domain" description="CID" evidence="3">
    <location>
        <begin position="474"/>
        <end position="658"/>
    </location>
</feature>
<dbReference type="Pfam" id="PF01805">
    <property type="entry name" value="Surp"/>
    <property type="match status" value="1"/>
</dbReference>
<dbReference type="Proteomes" id="UP000001798">
    <property type="component" value="Chromosome 11"/>
</dbReference>
<dbReference type="InterPro" id="IPR035967">
    <property type="entry name" value="SWAP/Surp_sf"/>
</dbReference>
<dbReference type="InterPro" id="IPR008942">
    <property type="entry name" value="ENTH_VHS"/>
</dbReference>
<dbReference type="AlphaFoldDB" id="A0A384JXR5"/>
<dbReference type="EMBL" id="CP009815">
    <property type="protein sequence ID" value="ATZ55144.1"/>
    <property type="molecule type" value="Genomic_DNA"/>
</dbReference>
<dbReference type="InterPro" id="IPR000061">
    <property type="entry name" value="Surp"/>
</dbReference>
<accession>A0A384JXR5</accession>
<evidence type="ECO:0000256" key="2">
    <source>
        <dbReference type="SAM" id="MobiDB-lite"/>
    </source>
</evidence>
<feature type="region of interest" description="Disordered" evidence="2">
    <location>
        <begin position="441"/>
        <end position="470"/>
    </location>
</feature>
<dbReference type="GO" id="GO:0006396">
    <property type="term" value="P:RNA processing"/>
    <property type="evidence" value="ECO:0007669"/>
    <property type="project" value="InterPro"/>
</dbReference>
<dbReference type="Gene3D" id="1.25.40.90">
    <property type="match status" value="1"/>
</dbReference>
<dbReference type="RefSeq" id="XP_001558507.1">
    <property type="nucleotide sequence ID" value="XM_001558457.2"/>
</dbReference>
<dbReference type="PROSITE" id="PS51391">
    <property type="entry name" value="CID"/>
    <property type="match status" value="1"/>
</dbReference>
<reference evidence="4 5" key="2">
    <citation type="journal article" date="2012" name="Eukaryot. Cell">
        <title>Genome update of Botrytis cinerea strains B05.10 and T4.</title>
        <authorList>
            <person name="Staats M."/>
            <person name="van Kan J.A."/>
        </authorList>
    </citation>
    <scope>NUCLEOTIDE SEQUENCE [LARGE SCALE GENOMIC DNA]</scope>
    <source>
        <strain evidence="4 5">B05.10</strain>
    </source>
</reference>
<gene>
    <name evidence="4" type="ORF">BCIN_11g04310</name>
</gene>
<feature type="compositionally biased region" description="Basic and acidic residues" evidence="2">
    <location>
        <begin position="667"/>
        <end position="695"/>
    </location>
</feature>
<protein>
    <recommendedName>
        <fullName evidence="3">CID domain-containing protein</fullName>
    </recommendedName>
</protein>
<dbReference type="KEGG" id="bfu:BCIN_11g04310"/>
<dbReference type="Gene3D" id="1.10.10.790">
    <property type="entry name" value="Surp module"/>
    <property type="match status" value="1"/>
</dbReference>
<evidence type="ECO:0000313" key="5">
    <source>
        <dbReference type="Proteomes" id="UP000001798"/>
    </source>
</evidence>
<dbReference type="GO" id="GO:0005634">
    <property type="term" value="C:nucleus"/>
    <property type="evidence" value="ECO:0007669"/>
    <property type="project" value="TreeGrafter"/>
</dbReference>
<dbReference type="OrthoDB" id="377209at2759"/>
<organism evidence="4 5">
    <name type="scientific">Botryotinia fuckeliana (strain B05.10)</name>
    <name type="common">Noble rot fungus</name>
    <name type="synonym">Botrytis cinerea</name>
    <dbReference type="NCBI Taxonomy" id="332648"/>
    <lineage>
        <taxon>Eukaryota</taxon>
        <taxon>Fungi</taxon>
        <taxon>Dikarya</taxon>
        <taxon>Ascomycota</taxon>
        <taxon>Pezizomycotina</taxon>
        <taxon>Leotiomycetes</taxon>
        <taxon>Helotiales</taxon>
        <taxon>Sclerotiniaceae</taxon>
        <taxon>Botrytis</taxon>
    </lineage>
</organism>
<dbReference type="InterPro" id="IPR006569">
    <property type="entry name" value="CID_dom"/>
</dbReference>
<evidence type="ECO:0000256" key="1">
    <source>
        <dbReference type="ARBA" id="ARBA00022884"/>
    </source>
</evidence>
<feature type="compositionally biased region" description="Acidic residues" evidence="2">
    <location>
        <begin position="696"/>
        <end position="752"/>
    </location>
</feature>
<feature type="region of interest" description="Disordered" evidence="2">
    <location>
        <begin position="55"/>
        <end position="173"/>
    </location>
</feature>
<dbReference type="PANTHER" id="PTHR23140">
    <property type="entry name" value="RNA PROCESSING PROTEIN LD23810P"/>
    <property type="match status" value="1"/>
</dbReference>
<evidence type="ECO:0000259" key="3">
    <source>
        <dbReference type="PROSITE" id="PS51391"/>
    </source>
</evidence>
<dbReference type="GO" id="GO:0003723">
    <property type="term" value="F:RNA binding"/>
    <property type="evidence" value="ECO:0007669"/>
    <property type="project" value="UniProtKB-KW"/>
</dbReference>
<feature type="compositionally biased region" description="Acidic residues" evidence="2">
    <location>
        <begin position="552"/>
        <end position="562"/>
    </location>
</feature>
<feature type="region of interest" description="Disordered" evidence="2">
    <location>
        <begin position="667"/>
        <end position="793"/>
    </location>
</feature>
<dbReference type="SUPFAM" id="SSF109905">
    <property type="entry name" value="Surp module (SWAP domain)"/>
    <property type="match status" value="1"/>
</dbReference>
<feature type="compositionally biased region" description="Basic and acidic residues" evidence="2">
    <location>
        <begin position="538"/>
        <end position="551"/>
    </location>
</feature>
<feature type="compositionally biased region" description="Gly residues" evidence="2">
    <location>
        <begin position="66"/>
        <end position="108"/>
    </location>
</feature>
<dbReference type="GeneID" id="5439122"/>
<dbReference type="VEuPathDB" id="FungiDB:Bcin11g04310"/>
<proteinExistence type="predicted"/>
<dbReference type="InterPro" id="IPR051485">
    <property type="entry name" value="SR-CTD_assoc_factor"/>
</dbReference>